<feature type="compositionally biased region" description="Polar residues" evidence="1">
    <location>
        <begin position="97"/>
        <end position="109"/>
    </location>
</feature>
<feature type="region of interest" description="Disordered" evidence="1">
    <location>
        <begin position="97"/>
        <end position="134"/>
    </location>
</feature>
<proteinExistence type="predicted"/>
<accession>A0ABD0TUL5</accession>
<comment type="caution">
    <text evidence="2">The sequence shown here is derived from an EMBL/GenBank/DDBJ whole genome shotgun (WGS) entry which is preliminary data.</text>
</comment>
<evidence type="ECO:0000313" key="3">
    <source>
        <dbReference type="Proteomes" id="UP001552299"/>
    </source>
</evidence>
<gene>
    <name evidence="2" type="ORF">M5K25_027688</name>
</gene>
<reference evidence="2 3" key="1">
    <citation type="journal article" date="2024" name="Plant Biotechnol. J.">
        <title>Dendrobium thyrsiflorum genome and its molecular insights into genes involved in important horticultural traits.</title>
        <authorList>
            <person name="Chen B."/>
            <person name="Wang J.Y."/>
            <person name="Zheng P.J."/>
            <person name="Li K.L."/>
            <person name="Liang Y.M."/>
            <person name="Chen X.F."/>
            <person name="Zhang C."/>
            <person name="Zhao X."/>
            <person name="He X."/>
            <person name="Zhang G.Q."/>
            <person name="Liu Z.J."/>
            <person name="Xu Q."/>
        </authorList>
    </citation>
    <scope>NUCLEOTIDE SEQUENCE [LARGE SCALE GENOMIC DNA]</scope>
    <source>
        <strain evidence="2">GZMU011</strain>
    </source>
</reference>
<dbReference type="EMBL" id="JANQDX010000020">
    <property type="protein sequence ID" value="KAL0903318.1"/>
    <property type="molecule type" value="Genomic_DNA"/>
</dbReference>
<evidence type="ECO:0000256" key="1">
    <source>
        <dbReference type="SAM" id="MobiDB-lite"/>
    </source>
</evidence>
<keyword evidence="3" id="KW-1185">Reference proteome</keyword>
<evidence type="ECO:0000313" key="2">
    <source>
        <dbReference type="EMBL" id="KAL0903318.1"/>
    </source>
</evidence>
<dbReference type="Proteomes" id="UP001552299">
    <property type="component" value="Unassembled WGS sequence"/>
</dbReference>
<name>A0ABD0TUL5_DENTH</name>
<protein>
    <submittedName>
        <fullName evidence="2">Uncharacterized protein</fullName>
    </submittedName>
</protein>
<dbReference type="AlphaFoldDB" id="A0ABD0TUL5"/>
<sequence length="248" mass="27175">MKREVATGEPRLKKIQSFDSFVQIEESFCMSFVRVFSVVHTCVLAEGKRGRAWEREKEACEGEFVRGSQRLLLARVRFVFSGRRPCSLKVLKVSTSTRRNGSLSTSGGSKRSDGSLPASGGSERSSGSLPHRPTGARQLLGQQIRSPLPQCGGLGSLRSLQVGRANNLQDHQSSNPVIPGNGPICPHLTLLSSHASLPFQRDKLHTFTSDPHFNWTLVNQFLQNTAAPFHNGFTSGLGKDARTIQHVL</sequence>
<organism evidence="2 3">
    <name type="scientific">Dendrobium thyrsiflorum</name>
    <name type="common">Pinecone-like raceme dendrobium</name>
    <name type="synonym">Orchid</name>
    <dbReference type="NCBI Taxonomy" id="117978"/>
    <lineage>
        <taxon>Eukaryota</taxon>
        <taxon>Viridiplantae</taxon>
        <taxon>Streptophyta</taxon>
        <taxon>Embryophyta</taxon>
        <taxon>Tracheophyta</taxon>
        <taxon>Spermatophyta</taxon>
        <taxon>Magnoliopsida</taxon>
        <taxon>Liliopsida</taxon>
        <taxon>Asparagales</taxon>
        <taxon>Orchidaceae</taxon>
        <taxon>Epidendroideae</taxon>
        <taxon>Malaxideae</taxon>
        <taxon>Dendrobiinae</taxon>
        <taxon>Dendrobium</taxon>
    </lineage>
</organism>